<comment type="function">
    <text evidence="1 10">Catalyzes the reversible cyclization of carbamoyl aspartate to dihydroorotate.</text>
</comment>
<feature type="binding site" evidence="10">
    <location>
        <position position="43"/>
    </location>
    <ligand>
        <name>substrate</name>
    </ligand>
</feature>
<evidence type="ECO:0000256" key="11">
    <source>
        <dbReference type="RuleBase" id="RU003440"/>
    </source>
</evidence>
<comment type="pathway">
    <text evidence="2 10 11">Pyrimidine metabolism; UMP biosynthesis via de novo pathway; (S)-dihydroorotate from bicarbonate: step 3/3.</text>
</comment>
<evidence type="ECO:0000256" key="2">
    <source>
        <dbReference type="ARBA" id="ARBA00004880"/>
    </source>
</evidence>
<name>A0A839HT27_9BURK</name>
<keyword evidence="5 10" id="KW-0479">Metal-binding</keyword>
<dbReference type="PANTHER" id="PTHR43137">
    <property type="entry name" value="DIHYDROOROTASE"/>
    <property type="match status" value="1"/>
</dbReference>
<evidence type="ECO:0000256" key="1">
    <source>
        <dbReference type="ARBA" id="ARBA00002368"/>
    </source>
</evidence>
<feature type="binding site" evidence="10">
    <location>
        <position position="267"/>
    </location>
    <ligand>
        <name>substrate</name>
    </ligand>
</feature>
<keyword evidence="14" id="KW-1185">Reference proteome</keyword>
<organism evidence="13 14">
    <name type="scientific">Aquariibacter albus</name>
    <dbReference type="NCBI Taxonomy" id="2759899"/>
    <lineage>
        <taxon>Bacteria</taxon>
        <taxon>Pseudomonadati</taxon>
        <taxon>Pseudomonadota</taxon>
        <taxon>Betaproteobacteria</taxon>
        <taxon>Burkholderiales</taxon>
        <taxon>Sphaerotilaceae</taxon>
        <taxon>Aquariibacter</taxon>
    </lineage>
</organism>
<dbReference type="GO" id="GO:0008270">
    <property type="term" value="F:zinc ion binding"/>
    <property type="evidence" value="ECO:0007669"/>
    <property type="project" value="UniProtKB-UniRule"/>
</dbReference>
<dbReference type="Proteomes" id="UP000586093">
    <property type="component" value="Unassembled WGS sequence"/>
</dbReference>
<dbReference type="HAMAP" id="MF_00219">
    <property type="entry name" value="PyrC_classII"/>
    <property type="match status" value="1"/>
</dbReference>
<reference evidence="13 14" key="1">
    <citation type="submission" date="2020-08" db="EMBL/GenBank/DDBJ databases">
        <title>Aquariorum lacteus gen. nov., sp. nov., a new member of the family Comamonadaceae, isolated from freshwater aquarium.</title>
        <authorList>
            <person name="Chun S.-J."/>
        </authorList>
    </citation>
    <scope>NUCLEOTIDE SEQUENCE [LARGE SCALE GENOMIC DNA]</scope>
    <source>
        <strain evidence="13 14">SJAQ100</strain>
    </source>
</reference>
<dbReference type="PROSITE" id="PS00483">
    <property type="entry name" value="DIHYDROOROTASE_2"/>
    <property type="match status" value="1"/>
</dbReference>
<keyword evidence="8 10" id="KW-0665">Pyrimidine biosynthesis</keyword>
<comment type="subunit">
    <text evidence="10">Homodimer.</text>
</comment>
<evidence type="ECO:0000256" key="5">
    <source>
        <dbReference type="ARBA" id="ARBA00022723"/>
    </source>
</evidence>
<feature type="active site" evidence="10">
    <location>
        <position position="251"/>
    </location>
</feature>
<comment type="cofactor">
    <cofactor evidence="10 11">
        <name>Zn(2+)</name>
        <dbReference type="ChEBI" id="CHEBI:29105"/>
    </cofactor>
    <text evidence="10 11">Binds 2 Zn(2+) ions per subunit.</text>
</comment>
<feature type="binding site" description="via carbamate group" evidence="10">
    <location>
        <position position="103"/>
    </location>
    <ligand>
        <name>Zn(2+)</name>
        <dbReference type="ChEBI" id="CHEBI:29105"/>
        <label>2</label>
    </ligand>
</feature>
<feature type="binding site" evidence="10">
    <location>
        <position position="17"/>
    </location>
    <ligand>
        <name>Zn(2+)</name>
        <dbReference type="ChEBI" id="CHEBI:29105"/>
        <label>1</label>
    </ligand>
</feature>
<feature type="binding site" evidence="10">
    <location>
        <position position="140"/>
    </location>
    <ligand>
        <name>substrate</name>
    </ligand>
</feature>
<dbReference type="InterPro" id="IPR004721">
    <property type="entry name" value="DHOdimr"/>
</dbReference>
<feature type="binding site" evidence="10">
    <location>
        <position position="15"/>
    </location>
    <ligand>
        <name>Zn(2+)</name>
        <dbReference type="ChEBI" id="CHEBI:29105"/>
        <label>1</label>
    </ligand>
</feature>
<evidence type="ECO:0000256" key="4">
    <source>
        <dbReference type="ARBA" id="ARBA00012860"/>
    </source>
</evidence>
<comment type="caution">
    <text evidence="13">The sequence shown here is derived from an EMBL/GenBank/DDBJ whole genome shotgun (WGS) entry which is preliminary data.</text>
</comment>
<dbReference type="FunFam" id="3.20.20.140:FF:000006">
    <property type="entry name" value="Dihydroorotase"/>
    <property type="match status" value="1"/>
</dbReference>
<evidence type="ECO:0000256" key="6">
    <source>
        <dbReference type="ARBA" id="ARBA00022801"/>
    </source>
</evidence>
<evidence type="ECO:0000313" key="13">
    <source>
        <dbReference type="EMBL" id="MBB1162549.1"/>
    </source>
</evidence>
<feature type="binding site" description="via carbamate group" evidence="10">
    <location>
        <position position="103"/>
    </location>
    <ligand>
        <name>Zn(2+)</name>
        <dbReference type="ChEBI" id="CHEBI:29105"/>
        <label>1</label>
    </ligand>
</feature>
<dbReference type="Pfam" id="PF01979">
    <property type="entry name" value="Amidohydro_1"/>
    <property type="match status" value="1"/>
</dbReference>
<evidence type="ECO:0000256" key="3">
    <source>
        <dbReference type="ARBA" id="ARBA00005631"/>
    </source>
</evidence>
<evidence type="ECO:0000256" key="9">
    <source>
        <dbReference type="ARBA" id="ARBA00048492"/>
    </source>
</evidence>
<dbReference type="InterPro" id="IPR032466">
    <property type="entry name" value="Metal_Hydrolase"/>
</dbReference>
<protein>
    <recommendedName>
        <fullName evidence="4 10">Dihydroorotase</fullName>
        <shortName evidence="10">DHOase</shortName>
        <ecNumber evidence="4 10">3.5.2.3</ecNumber>
    </recommendedName>
</protein>
<proteinExistence type="inferred from homology"/>
<dbReference type="NCBIfam" id="TIGR00856">
    <property type="entry name" value="pyrC_dimer"/>
    <property type="match status" value="1"/>
</dbReference>
<dbReference type="InterPro" id="IPR006680">
    <property type="entry name" value="Amidohydro-rel"/>
</dbReference>
<comment type="similarity">
    <text evidence="3 10 11">Belongs to the metallo-dependent hydrolases superfamily. DHOase family. Class II DHOase subfamily.</text>
</comment>
<feature type="binding site" evidence="10">
    <location>
        <position position="251"/>
    </location>
    <ligand>
        <name>Zn(2+)</name>
        <dbReference type="ChEBI" id="CHEBI:29105"/>
        <label>1</label>
    </ligand>
</feature>
<dbReference type="EC" id="3.5.2.3" evidence="4 10"/>
<dbReference type="SUPFAM" id="SSF51556">
    <property type="entry name" value="Metallo-dependent hydrolases"/>
    <property type="match status" value="1"/>
</dbReference>
<accession>A0A839HT27</accession>
<dbReference type="GO" id="GO:0006207">
    <property type="term" value="P:'de novo' pyrimidine nucleobase biosynthetic process"/>
    <property type="evidence" value="ECO:0007669"/>
    <property type="project" value="TreeGrafter"/>
</dbReference>
<dbReference type="GO" id="GO:0004151">
    <property type="term" value="F:dihydroorotase activity"/>
    <property type="evidence" value="ECO:0007669"/>
    <property type="project" value="UniProtKB-UniRule"/>
</dbReference>
<evidence type="ECO:0000256" key="7">
    <source>
        <dbReference type="ARBA" id="ARBA00022833"/>
    </source>
</evidence>
<feature type="binding site" evidence="10">
    <location>
        <position position="223"/>
    </location>
    <ligand>
        <name>substrate</name>
    </ligand>
</feature>
<keyword evidence="7 10" id="KW-0862">Zinc</keyword>
<dbReference type="Gene3D" id="3.20.20.140">
    <property type="entry name" value="Metal-dependent hydrolases"/>
    <property type="match status" value="1"/>
</dbReference>
<feature type="binding site" evidence="10">
    <location>
        <position position="255"/>
    </location>
    <ligand>
        <name>substrate</name>
    </ligand>
</feature>
<dbReference type="CDD" id="cd01294">
    <property type="entry name" value="DHOase"/>
    <property type="match status" value="1"/>
</dbReference>
<dbReference type="UniPathway" id="UPA00070">
    <property type="reaction ID" value="UER00117"/>
</dbReference>
<dbReference type="RefSeq" id="WP_182664607.1">
    <property type="nucleotide sequence ID" value="NZ_JACIVI010000004.1"/>
</dbReference>
<dbReference type="PROSITE" id="PS00482">
    <property type="entry name" value="DIHYDROOROTASE_1"/>
    <property type="match status" value="1"/>
</dbReference>
<dbReference type="PIRSF" id="PIRSF001237">
    <property type="entry name" value="DHOdimr"/>
    <property type="match status" value="1"/>
</dbReference>
<dbReference type="GO" id="GO:0044205">
    <property type="term" value="P:'de novo' UMP biosynthetic process"/>
    <property type="evidence" value="ECO:0007669"/>
    <property type="project" value="UniProtKB-UniRule"/>
</dbReference>
<keyword evidence="6 10" id="KW-0378">Hydrolase</keyword>
<dbReference type="PANTHER" id="PTHR43137:SF1">
    <property type="entry name" value="DIHYDROOROTASE"/>
    <property type="match status" value="1"/>
</dbReference>
<comment type="catalytic activity">
    <reaction evidence="9 10 11">
        <text>(S)-dihydroorotate + H2O = N-carbamoyl-L-aspartate + H(+)</text>
        <dbReference type="Rhea" id="RHEA:24296"/>
        <dbReference type="ChEBI" id="CHEBI:15377"/>
        <dbReference type="ChEBI" id="CHEBI:15378"/>
        <dbReference type="ChEBI" id="CHEBI:30864"/>
        <dbReference type="ChEBI" id="CHEBI:32814"/>
        <dbReference type="EC" id="3.5.2.3"/>
    </reaction>
</comment>
<dbReference type="InterPro" id="IPR002195">
    <property type="entry name" value="Dihydroorotase_CS"/>
</dbReference>
<sequence length="349" mass="38021">MSADLLTLTRPDDWHLHLRDGAALAAVLPDTARQFARAIVMPNLKPPVTTAAQALAYRERILAARPTIGPGADFEPLMVLYLTDNTPPEEVQRAKAAGVLAFKLYPAGATTNSDAGVTDLRKCHATLEAMQREGLLLLIHGEVTDGDIDLFDREAVFIDRVLQPLRRDFPALKIVFEHITTREAAHYVRDAEGPIAATVTAHHLLYNRNAIFQGGLRPHYYCLPVLKRETHRLALVEAATSGSPRFFLGTDSAPHAAPLKEHAAACAGCYTALSALELYAEAFEAAGALDKLEGFASLHGPAFYGLPVNTGTVTLRREPWALPETLPFGETVLKPLRGGETLAWRLQVD</sequence>
<feature type="binding site" evidence="10">
    <location>
        <position position="140"/>
    </location>
    <ligand>
        <name>Zn(2+)</name>
        <dbReference type="ChEBI" id="CHEBI:29105"/>
        <label>2</label>
    </ligand>
</feature>
<dbReference type="AlphaFoldDB" id="A0A839HT27"/>
<evidence type="ECO:0000256" key="8">
    <source>
        <dbReference type="ARBA" id="ARBA00022975"/>
    </source>
</evidence>
<feature type="modified residue" description="N6-carboxylysine" evidence="10">
    <location>
        <position position="103"/>
    </location>
</feature>
<feature type="binding site" evidence="10">
    <location>
        <position position="178"/>
    </location>
    <ligand>
        <name>Zn(2+)</name>
        <dbReference type="ChEBI" id="CHEBI:29105"/>
        <label>2</label>
    </ligand>
</feature>
<evidence type="ECO:0000313" key="14">
    <source>
        <dbReference type="Proteomes" id="UP000586093"/>
    </source>
</evidence>
<feature type="domain" description="Amidohydrolase-related" evidence="12">
    <location>
        <begin position="13"/>
        <end position="315"/>
    </location>
</feature>
<feature type="binding site" evidence="10">
    <location>
        <begin position="17"/>
        <end position="19"/>
    </location>
    <ligand>
        <name>substrate</name>
    </ligand>
</feature>
<evidence type="ECO:0000259" key="12">
    <source>
        <dbReference type="Pfam" id="PF01979"/>
    </source>
</evidence>
<dbReference type="GO" id="GO:0005829">
    <property type="term" value="C:cytosol"/>
    <property type="evidence" value="ECO:0007669"/>
    <property type="project" value="TreeGrafter"/>
</dbReference>
<evidence type="ECO:0000256" key="10">
    <source>
        <dbReference type="HAMAP-Rule" id="MF_00219"/>
    </source>
</evidence>
<dbReference type="EMBL" id="JACIVI010000004">
    <property type="protein sequence ID" value="MBB1162549.1"/>
    <property type="molecule type" value="Genomic_DNA"/>
</dbReference>
<gene>
    <name evidence="10 13" type="primary">pyrC</name>
    <name evidence="13" type="ORF">H4F90_11230</name>
</gene>